<dbReference type="SUPFAM" id="SSF82689">
    <property type="entry name" value="Mechanosensitive channel protein MscS (YggB), C-terminal domain"/>
    <property type="match status" value="1"/>
</dbReference>
<dbReference type="Gene3D" id="1.10.287.1260">
    <property type="match status" value="1"/>
</dbReference>
<protein>
    <submittedName>
        <fullName evidence="11">MscS family membrane protein</fullName>
    </submittedName>
</protein>
<sequence>MKSGRSLSFFSFTFAGILLFLSGTAGGAVPDPLAPADLSSPRATLTSFITHMNAGHEFLQQARMISRGTPGFFAHPQEAAEKGDLARYNFERAVQALDLSEVPHVLRDDVARERALLLKEILDRIGLPSPETIPGGEGWDNESDRKITRWTIPRTELQLHRIDSGEAEGKWLLSPASLDRLEEDYLRIRHLPYLPGSTEGAYLDYILTPGRFFPPKWADYLPGWSTADLYDQTVWQWIGLLLTFLAFLALNIGIWRLFRRISGNMSLFAGNILRILPPVTLSVTSTQAILLVDDTINISGKLCILLIQAFSAVRWFGWAWCAVRVGEVIAELIILSPRVEPESIDASLVRTVSRLVCITAASWILLYGLSQLGLSVFHLLTGLGVVGLAISLAAKPTVENIIGGLTLFADRSVKVGEFCRFGSTAGTVLHIGLRSTKIEALDQTVISIPNAEFSQMQIVNVTRRNRSLMQKTISIRYETTRDQLRWILASIRDVLHAHPKVSADPVPFARFESFGSSSLDILVFAYIRTKKWAEFLAVQEDILFRIGEIVEKSGSGFAFPSTTAYLARDGGLDGEKAAFAAKEVEQWRESGRFPFPDTPMERIAGVLGTVEYPPKS</sequence>
<reference evidence="11 12" key="1">
    <citation type="submission" date="2019-03" db="EMBL/GenBank/DDBJ databases">
        <title>Genomic Encyclopedia of Type Strains, Phase IV (KMG-IV): sequencing the most valuable type-strain genomes for metagenomic binning, comparative biology and taxonomic classification.</title>
        <authorList>
            <person name="Goeker M."/>
        </authorList>
    </citation>
    <scope>NUCLEOTIDE SEQUENCE [LARGE SCALE GENOMIC DNA]</scope>
    <source>
        <strain evidence="11 12">DSM 25964</strain>
    </source>
</reference>
<feature type="chain" id="PRO_5020356398" evidence="8">
    <location>
        <begin position="28"/>
        <end position="616"/>
    </location>
</feature>
<dbReference type="GO" id="GO:0055085">
    <property type="term" value="P:transmembrane transport"/>
    <property type="evidence" value="ECO:0007669"/>
    <property type="project" value="InterPro"/>
</dbReference>
<feature type="transmembrane region" description="Helical" evidence="7">
    <location>
        <begin position="234"/>
        <end position="258"/>
    </location>
</feature>
<evidence type="ECO:0000256" key="6">
    <source>
        <dbReference type="ARBA" id="ARBA00023136"/>
    </source>
</evidence>
<keyword evidence="8" id="KW-0732">Signal</keyword>
<dbReference type="InterPro" id="IPR011014">
    <property type="entry name" value="MscS_channel_TM-2"/>
</dbReference>
<dbReference type="SUPFAM" id="SSF82861">
    <property type="entry name" value="Mechanosensitive channel protein MscS (YggB), transmembrane region"/>
    <property type="match status" value="1"/>
</dbReference>
<evidence type="ECO:0000256" key="8">
    <source>
        <dbReference type="SAM" id="SignalP"/>
    </source>
</evidence>
<evidence type="ECO:0000256" key="3">
    <source>
        <dbReference type="ARBA" id="ARBA00022475"/>
    </source>
</evidence>
<keyword evidence="5 7" id="KW-1133">Transmembrane helix</keyword>
<evidence type="ECO:0000313" key="11">
    <source>
        <dbReference type="EMBL" id="TDY62791.1"/>
    </source>
</evidence>
<dbReference type="InterPro" id="IPR006685">
    <property type="entry name" value="MscS_channel_2nd"/>
</dbReference>
<dbReference type="SUPFAM" id="SSF50182">
    <property type="entry name" value="Sm-like ribonucleoproteins"/>
    <property type="match status" value="1"/>
</dbReference>
<accession>A0A4V3HGV6</accession>
<feature type="signal peptide" evidence="8">
    <location>
        <begin position="1"/>
        <end position="27"/>
    </location>
</feature>
<keyword evidence="12" id="KW-1185">Reference proteome</keyword>
<keyword evidence="4 7" id="KW-0812">Transmembrane</keyword>
<dbReference type="InterPro" id="IPR006686">
    <property type="entry name" value="MscS_channel_CS"/>
</dbReference>
<keyword evidence="3" id="KW-1003">Cell membrane</keyword>
<dbReference type="Pfam" id="PF21082">
    <property type="entry name" value="MS_channel_3rd"/>
    <property type="match status" value="1"/>
</dbReference>
<dbReference type="InterPro" id="IPR010920">
    <property type="entry name" value="LSM_dom_sf"/>
</dbReference>
<comment type="caution">
    <text evidence="11">The sequence shown here is derived from an EMBL/GenBank/DDBJ whole genome shotgun (WGS) entry which is preliminary data.</text>
</comment>
<dbReference type="OrthoDB" id="9809206at2"/>
<evidence type="ECO:0000256" key="1">
    <source>
        <dbReference type="ARBA" id="ARBA00004651"/>
    </source>
</evidence>
<gene>
    <name evidence="11" type="ORF">C8D99_10311</name>
</gene>
<dbReference type="GO" id="GO:0005886">
    <property type="term" value="C:plasma membrane"/>
    <property type="evidence" value="ECO:0007669"/>
    <property type="project" value="UniProtKB-SubCell"/>
</dbReference>
<evidence type="ECO:0000313" key="12">
    <source>
        <dbReference type="Proteomes" id="UP000295066"/>
    </source>
</evidence>
<evidence type="ECO:0000259" key="9">
    <source>
        <dbReference type="Pfam" id="PF00924"/>
    </source>
</evidence>
<dbReference type="InterPro" id="IPR011066">
    <property type="entry name" value="MscS_channel_C_sf"/>
</dbReference>
<dbReference type="AlphaFoldDB" id="A0A4V3HGV6"/>
<dbReference type="Proteomes" id="UP000295066">
    <property type="component" value="Unassembled WGS sequence"/>
</dbReference>
<feature type="domain" description="Mechanosensitive ion channel MscS C-terminal" evidence="10">
    <location>
        <begin position="472"/>
        <end position="554"/>
    </location>
</feature>
<dbReference type="Pfam" id="PF00924">
    <property type="entry name" value="MS_channel_2nd"/>
    <property type="match status" value="1"/>
</dbReference>
<dbReference type="Gene3D" id="2.30.30.60">
    <property type="match status" value="1"/>
</dbReference>
<dbReference type="PANTHER" id="PTHR30566:SF5">
    <property type="entry name" value="MECHANOSENSITIVE ION CHANNEL PROTEIN 1, MITOCHONDRIAL-RELATED"/>
    <property type="match status" value="1"/>
</dbReference>
<organism evidence="11 12">
    <name type="scientific">Aminivibrio pyruvatiphilus</name>
    <dbReference type="NCBI Taxonomy" id="1005740"/>
    <lineage>
        <taxon>Bacteria</taxon>
        <taxon>Thermotogati</taxon>
        <taxon>Synergistota</taxon>
        <taxon>Synergistia</taxon>
        <taxon>Synergistales</taxon>
        <taxon>Aminobacteriaceae</taxon>
        <taxon>Aminivibrio</taxon>
    </lineage>
</organism>
<evidence type="ECO:0000256" key="7">
    <source>
        <dbReference type="SAM" id="Phobius"/>
    </source>
</evidence>
<dbReference type="InterPro" id="IPR049278">
    <property type="entry name" value="MS_channel_C"/>
</dbReference>
<dbReference type="EMBL" id="SORI01000003">
    <property type="protein sequence ID" value="TDY62791.1"/>
    <property type="molecule type" value="Genomic_DNA"/>
</dbReference>
<keyword evidence="6 7" id="KW-0472">Membrane</keyword>
<proteinExistence type="inferred from homology"/>
<dbReference type="Gene3D" id="3.30.70.100">
    <property type="match status" value="1"/>
</dbReference>
<comment type="similarity">
    <text evidence="2">Belongs to the MscS (TC 1.A.23) family.</text>
</comment>
<evidence type="ECO:0000256" key="2">
    <source>
        <dbReference type="ARBA" id="ARBA00008017"/>
    </source>
</evidence>
<name>A0A4V3HGV6_9BACT</name>
<evidence type="ECO:0000256" key="4">
    <source>
        <dbReference type="ARBA" id="ARBA00022692"/>
    </source>
</evidence>
<evidence type="ECO:0000259" key="10">
    <source>
        <dbReference type="Pfam" id="PF21082"/>
    </source>
</evidence>
<dbReference type="PROSITE" id="PS01246">
    <property type="entry name" value="UPF0003"/>
    <property type="match status" value="1"/>
</dbReference>
<comment type="subcellular location">
    <subcellularLocation>
        <location evidence="1">Cell membrane</location>
        <topology evidence="1">Multi-pass membrane protein</topology>
    </subcellularLocation>
</comment>
<feature type="domain" description="Mechanosensitive ion channel MscS" evidence="9">
    <location>
        <begin position="397"/>
        <end position="463"/>
    </location>
</feature>
<dbReference type="PANTHER" id="PTHR30566">
    <property type="entry name" value="YNAI-RELATED MECHANOSENSITIVE ION CHANNEL"/>
    <property type="match status" value="1"/>
</dbReference>
<dbReference type="InterPro" id="IPR023408">
    <property type="entry name" value="MscS_beta-dom_sf"/>
</dbReference>
<evidence type="ECO:0000256" key="5">
    <source>
        <dbReference type="ARBA" id="ARBA00022989"/>
    </source>
</evidence>
<dbReference type="RefSeq" id="WP_133956332.1">
    <property type="nucleotide sequence ID" value="NZ_SORI01000003.1"/>
</dbReference>